<dbReference type="InterPro" id="IPR008146">
    <property type="entry name" value="Gln_synth_cat_dom"/>
</dbReference>
<evidence type="ECO:0000256" key="16">
    <source>
        <dbReference type="RuleBase" id="RU000384"/>
    </source>
</evidence>
<protein>
    <recommendedName>
        <fullName evidence="4 17">Glutamine synthetase</fullName>
        <ecNumber evidence="3 17">6.3.1.2</ecNumber>
    </recommendedName>
</protein>
<evidence type="ECO:0000256" key="1">
    <source>
        <dbReference type="ARBA" id="ARBA00004496"/>
    </source>
</evidence>
<comment type="catalytic activity">
    <reaction evidence="11 17">
        <text>L-glutamate + NH4(+) + ATP = L-glutamine + ADP + phosphate + H(+)</text>
        <dbReference type="Rhea" id="RHEA:16169"/>
        <dbReference type="ChEBI" id="CHEBI:15378"/>
        <dbReference type="ChEBI" id="CHEBI:28938"/>
        <dbReference type="ChEBI" id="CHEBI:29985"/>
        <dbReference type="ChEBI" id="CHEBI:30616"/>
        <dbReference type="ChEBI" id="CHEBI:43474"/>
        <dbReference type="ChEBI" id="CHEBI:58359"/>
        <dbReference type="ChEBI" id="CHEBI:456216"/>
        <dbReference type="EC" id="6.3.1.2"/>
    </reaction>
</comment>
<feature type="domain" description="GS beta-grasp" evidence="18">
    <location>
        <begin position="13"/>
        <end position="98"/>
    </location>
</feature>
<dbReference type="InterPro" id="IPR027302">
    <property type="entry name" value="Gln_synth_N_conserv_site"/>
</dbReference>
<proteinExistence type="inferred from homology"/>
<evidence type="ECO:0000256" key="5">
    <source>
        <dbReference type="ARBA" id="ARBA00022490"/>
    </source>
</evidence>
<evidence type="ECO:0000256" key="10">
    <source>
        <dbReference type="ARBA" id="ARBA00022842"/>
    </source>
</evidence>
<evidence type="ECO:0000256" key="11">
    <source>
        <dbReference type="ARBA" id="ARBA00049436"/>
    </source>
</evidence>
<dbReference type="FunFam" id="3.30.590.10:FF:000003">
    <property type="entry name" value="Glutamine synthetase 2"/>
    <property type="match status" value="1"/>
</dbReference>
<dbReference type="InterPro" id="IPR008147">
    <property type="entry name" value="Gln_synt_N"/>
</dbReference>
<dbReference type="InterPro" id="IPR036651">
    <property type="entry name" value="Gln_synt_N_sf"/>
</dbReference>
<evidence type="ECO:0000256" key="8">
    <source>
        <dbReference type="ARBA" id="ARBA00022741"/>
    </source>
</evidence>
<evidence type="ECO:0000259" key="18">
    <source>
        <dbReference type="PROSITE" id="PS51986"/>
    </source>
</evidence>
<feature type="binding site" evidence="13">
    <location>
        <begin position="196"/>
        <end position="198"/>
    </location>
    <ligand>
        <name>ATP</name>
        <dbReference type="ChEBI" id="CHEBI:30616"/>
    </ligand>
</feature>
<organism evidence="20">
    <name type="scientific">Mesotoga infera</name>
    <dbReference type="NCBI Taxonomy" id="1236046"/>
    <lineage>
        <taxon>Bacteria</taxon>
        <taxon>Thermotogati</taxon>
        <taxon>Thermotogota</taxon>
        <taxon>Thermotogae</taxon>
        <taxon>Kosmotogales</taxon>
        <taxon>Kosmotogaceae</taxon>
        <taxon>Mesotoga</taxon>
    </lineage>
</organism>
<evidence type="ECO:0000256" key="14">
    <source>
        <dbReference type="PIRSR" id="PIRSR604809-3"/>
    </source>
</evidence>
<evidence type="ECO:0000256" key="7">
    <source>
        <dbReference type="ARBA" id="ARBA00022723"/>
    </source>
</evidence>
<feature type="domain" description="GS catalytic" evidence="19">
    <location>
        <begin position="105"/>
        <end position="441"/>
    </location>
</feature>
<dbReference type="Gene3D" id="3.30.590.10">
    <property type="entry name" value="Glutamine synthetase/guanido kinase, catalytic domain"/>
    <property type="match status" value="1"/>
</dbReference>
<feature type="binding site" evidence="13">
    <location>
        <position position="181"/>
    </location>
    <ligand>
        <name>ATP</name>
        <dbReference type="ChEBI" id="CHEBI:30616"/>
    </ligand>
</feature>
<evidence type="ECO:0000256" key="12">
    <source>
        <dbReference type="PIRSR" id="PIRSR604809-1"/>
    </source>
</evidence>
<dbReference type="Pfam" id="PF03951">
    <property type="entry name" value="Gln-synt_N"/>
    <property type="match status" value="1"/>
</dbReference>
<feature type="binding site" evidence="12">
    <location>
        <position position="332"/>
    </location>
    <ligand>
        <name>L-glutamate</name>
        <dbReference type="ChEBI" id="CHEBI:29985"/>
    </ligand>
</feature>
<evidence type="ECO:0000313" key="20">
    <source>
        <dbReference type="EMBL" id="HDP78444.1"/>
    </source>
</evidence>
<dbReference type="NCBIfam" id="TIGR00653">
    <property type="entry name" value="GlnA"/>
    <property type="match status" value="1"/>
</dbReference>
<feature type="binding site" evidence="14">
    <location>
        <position position="242"/>
    </location>
    <ligand>
        <name>Mg(2+)</name>
        <dbReference type="ChEBI" id="CHEBI:18420"/>
        <label>1</label>
    </ligand>
</feature>
<feature type="binding site" evidence="14">
    <location>
        <position position="130"/>
    </location>
    <ligand>
        <name>Mg(2+)</name>
        <dbReference type="ChEBI" id="CHEBI:18420"/>
        <label>1</label>
    </ligand>
</feature>
<dbReference type="InterPro" id="IPR004809">
    <property type="entry name" value="Gln_synth_I"/>
</dbReference>
<dbReference type="PROSITE" id="PS51986">
    <property type="entry name" value="GS_BETA_GRASP"/>
    <property type="match status" value="1"/>
</dbReference>
<feature type="binding site" evidence="14">
    <location>
        <position position="330"/>
    </location>
    <ligand>
        <name>Mg(2+)</name>
        <dbReference type="ChEBI" id="CHEBI:18420"/>
        <label>1</label>
    </ligand>
</feature>
<dbReference type="GO" id="GO:0004356">
    <property type="term" value="F:glutamine synthetase activity"/>
    <property type="evidence" value="ECO:0007669"/>
    <property type="project" value="UniProtKB-EC"/>
</dbReference>
<feature type="binding site" evidence="12">
    <location>
        <position position="295"/>
    </location>
    <ligand>
        <name>L-glutamate</name>
        <dbReference type="ChEBI" id="CHEBI:29985"/>
    </ligand>
</feature>
<keyword evidence="9 13" id="KW-0067">ATP-binding</keyword>
<dbReference type="InterPro" id="IPR027303">
    <property type="entry name" value="Gln_synth_gly_rich_site"/>
</dbReference>
<dbReference type="PROSITE" id="PS00180">
    <property type="entry name" value="GLNA_1"/>
    <property type="match status" value="1"/>
</dbReference>
<evidence type="ECO:0000256" key="4">
    <source>
        <dbReference type="ARBA" id="ARBA00021364"/>
    </source>
</evidence>
<dbReference type="EMBL" id="DSBT01000303">
    <property type="protein sequence ID" value="HDP78444.1"/>
    <property type="molecule type" value="Genomic_DNA"/>
</dbReference>
<keyword evidence="6 17" id="KW-0436">Ligase</keyword>
<keyword evidence="7 14" id="KW-0479">Metal-binding</keyword>
<dbReference type="InterPro" id="IPR014746">
    <property type="entry name" value="Gln_synth/guanido_kin_cat_dom"/>
</dbReference>
<dbReference type="Proteomes" id="UP000886198">
    <property type="component" value="Unassembled WGS sequence"/>
</dbReference>
<evidence type="ECO:0000256" key="3">
    <source>
        <dbReference type="ARBA" id="ARBA00012937"/>
    </source>
</evidence>
<feature type="binding site" evidence="14">
    <location>
        <position position="128"/>
    </location>
    <ligand>
        <name>Mg(2+)</name>
        <dbReference type="ChEBI" id="CHEBI:18420"/>
        <label>1</label>
    </ligand>
</feature>
<sequence length="441" mass="49330">MTEKELIQKCESGEIGFVRLQITDINGMLKNVEVPARMLPAILEKGAMFDGSSIDGFVRIEESDMYLRPDLSTFAFLPWDNGKGKTIRLICDVYKPDGTPFEGDPRYVLKRVIQRAKGMGFETFAGPEPEFFIVKRDRDCGKPIGAFLDTGSYFDLLPVDGGEEVRKRIVLSLQEMGFEVEAAHHEVAPSQHEIDFKYTDVLKTADNIQTFKWVVKTIAIADGFHATFMPKPFSGVNGSGMHIHMSLFSDGKNVFHDPSRDHGLSETALSFVGGIISRAKEITAVTNPTINSYKRLTPGYEAPVNISWALGNRSAMIRIPSTRGEGTRLEFRSPDPTCNPYLALALTLAAGLDGVEKKIEPPNPVDENIFKMKGSRRKELMIENLPGTLINALEFTRNSEFVKSTLGDHIFSTFVRSKESEWSEFCASVTDWEISKYLELY</sequence>
<keyword evidence="10 14" id="KW-0460">Magnesium</keyword>
<keyword evidence="5" id="KW-0963">Cytoplasm</keyword>
<dbReference type="PANTHER" id="PTHR43785:SF12">
    <property type="entry name" value="TYPE-1 GLUTAMINE SYNTHETASE 2"/>
    <property type="match status" value="1"/>
</dbReference>
<feature type="binding site" evidence="14">
    <location>
        <position position="193"/>
    </location>
    <ligand>
        <name>Mg(2+)</name>
        <dbReference type="ChEBI" id="CHEBI:18420"/>
        <label>1</label>
    </ligand>
</feature>
<dbReference type="GO" id="GO:0046872">
    <property type="term" value="F:metal ion binding"/>
    <property type="evidence" value="ECO:0007669"/>
    <property type="project" value="UniProtKB-KW"/>
</dbReference>
<dbReference type="Gene3D" id="3.10.20.70">
    <property type="entry name" value="Glutamine synthetase, N-terminal domain"/>
    <property type="match status" value="1"/>
</dbReference>
<dbReference type="Pfam" id="PF00120">
    <property type="entry name" value="Gln-synt_C"/>
    <property type="match status" value="1"/>
</dbReference>
<evidence type="ECO:0000256" key="6">
    <source>
        <dbReference type="ARBA" id="ARBA00022598"/>
    </source>
</evidence>
<dbReference type="SUPFAM" id="SSF54368">
    <property type="entry name" value="Glutamine synthetase, N-terminal domain"/>
    <property type="match status" value="1"/>
</dbReference>
<feature type="binding site" evidence="12">
    <location>
        <begin position="237"/>
        <end position="238"/>
    </location>
    <ligand>
        <name>L-glutamate</name>
        <dbReference type="ChEBI" id="CHEBI:29985"/>
    </ligand>
</feature>
<gene>
    <name evidence="20" type="primary">glnA</name>
    <name evidence="20" type="ORF">ENN47_09740</name>
</gene>
<dbReference type="GO" id="GO:0006542">
    <property type="term" value="P:glutamine biosynthetic process"/>
    <property type="evidence" value="ECO:0007669"/>
    <property type="project" value="InterPro"/>
</dbReference>
<dbReference type="SUPFAM" id="SSF55931">
    <property type="entry name" value="Glutamine synthetase/guanido kinase"/>
    <property type="match status" value="1"/>
</dbReference>
<dbReference type="EC" id="6.3.1.2" evidence="3 17"/>
<name>A0A7C1H0S2_9BACT</name>
<feature type="binding site" evidence="13">
    <location>
        <position position="313"/>
    </location>
    <ligand>
        <name>ATP</name>
        <dbReference type="ChEBI" id="CHEBI:30616"/>
    </ligand>
</feature>
<comment type="cofactor">
    <cofactor evidence="14">
        <name>Mg(2+)</name>
        <dbReference type="ChEBI" id="CHEBI:18420"/>
    </cofactor>
    <text evidence="14">Binds 2 Mg(2+) ions per subunit.</text>
</comment>
<comment type="subcellular location">
    <subcellularLocation>
        <location evidence="1">Cytoplasm</location>
    </subcellularLocation>
</comment>
<evidence type="ECO:0000256" key="2">
    <source>
        <dbReference type="ARBA" id="ARBA00009897"/>
    </source>
</evidence>
<dbReference type="PROSITE" id="PS51987">
    <property type="entry name" value="GS_CATALYTIC"/>
    <property type="match status" value="1"/>
</dbReference>
<evidence type="ECO:0000256" key="9">
    <source>
        <dbReference type="ARBA" id="ARBA00022840"/>
    </source>
</evidence>
<feature type="binding site" evidence="12">
    <location>
        <position position="313"/>
    </location>
    <ligand>
        <name>L-glutamate</name>
        <dbReference type="ChEBI" id="CHEBI:29985"/>
    </ligand>
</feature>
<dbReference type="PROSITE" id="PS00181">
    <property type="entry name" value="GLNA_ATP"/>
    <property type="match status" value="1"/>
</dbReference>
<accession>A0A7C1H0S2</accession>
<evidence type="ECO:0000256" key="13">
    <source>
        <dbReference type="PIRSR" id="PIRSR604809-2"/>
    </source>
</evidence>
<comment type="caution">
    <text evidence="20">The sequence shown here is derived from an EMBL/GenBank/DDBJ whole genome shotgun (WGS) entry which is preliminary data.</text>
</comment>
<dbReference type="GO" id="GO:0005737">
    <property type="term" value="C:cytoplasm"/>
    <property type="evidence" value="ECO:0007669"/>
    <property type="project" value="UniProtKB-SubCell"/>
</dbReference>
<dbReference type="SMART" id="SM01230">
    <property type="entry name" value="Gln-synt_C"/>
    <property type="match status" value="1"/>
</dbReference>
<evidence type="ECO:0000256" key="17">
    <source>
        <dbReference type="RuleBase" id="RU004356"/>
    </source>
</evidence>
<dbReference type="AlphaFoldDB" id="A0A7C1H0S2"/>
<comment type="similarity">
    <text evidence="2 15 16">Belongs to the glutamine synthetase family.</text>
</comment>
<dbReference type="GO" id="GO:0005524">
    <property type="term" value="F:ATP binding"/>
    <property type="evidence" value="ECO:0007669"/>
    <property type="project" value="UniProtKB-KW"/>
</dbReference>
<feature type="binding site" evidence="14">
    <location>
        <position position="186"/>
    </location>
    <ligand>
        <name>Mg(2+)</name>
        <dbReference type="ChEBI" id="CHEBI:18420"/>
        <label>1</label>
    </ligand>
</feature>
<evidence type="ECO:0000256" key="15">
    <source>
        <dbReference type="PROSITE-ProRule" id="PRU01330"/>
    </source>
</evidence>
<keyword evidence="8 13" id="KW-0547">Nucleotide-binding</keyword>
<dbReference type="PANTHER" id="PTHR43785">
    <property type="entry name" value="GAMMA-GLUTAMYLPUTRESCINE SYNTHETASE"/>
    <property type="match status" value="1"/>
</dbReference>
<feature type="binding site" evidence="13">
    <location>
        <begin position="244"/>
        <end position="246"/>
    </location>
    <ligand>
        <name>ATP</name>
        <dbReference type="ChEBI" id="CHEBI:30616"/>
    </ligand>
</feature>
<evidence type="ECO:0000259" key="19">
    <source>
        <dbReference type="PROSITE" id="PS51987"/>
    </source>
</evidence>
<reference evidence="20" key="1">
    <citation type="journal article" date="2020" name="mSystems">
        <title>Genome- and Community-Level Interaction Insights into Carbon Utilization and Element Cycling Functions of Hydrothermarchaeota in Hydrothermal Sediment.</title>
        <authorList>
            <person name="Zhou Z."/>
            <person name="Liu Y."/>
            <person name="Xu W."/>
            <person name="Pan J."/>
            <person name="Luo Z.H."/>
            <person name="Li M."/>
        </authorList>
    </citation>
    <scope>NUCLEOTIDE SEQUENCE [LARGE SCALE GENOMIC DNA]</scope>
    <source>
        <strain evidence="20">SpSt-1179</strain>
    </source>
</reference>
<feature type="binding site" evidence="12">
    <location>
        <position position="301"/>
    </location>
    <ligand>
        <name>L-glutamate</name>
        <dbReference type="ChEBI" id="CHEBI:29985"/>
    </ligand>
</feature>